<dbReference type="GO" id="GO:0005524">
    <property type="term" value="F:ATP binding"/>
    <property type="evidence" value="ECO:0007669"/>
    <property type="project" value="UniProtKB-KW"/>
</dbReference>
<dbReference type="Pfam" id="PF00005">
    <property type="entry name" value="ABC_tran"/>
    <property type="match status" value="1"/>
</dbReference>
<dbReference type="AlphaFoldDB" id="A0A0L0MG14"/>
<name>A0A0L0MG14_9BURK</name>
<proteinExistence type="predicted"/>
<feature type="transmembrane region" description="Helical" evidence="2">
    <location>
        <begin position="116"/>
        <end position="139"/>
    </location>
</feature>
<keyword evidence="4" id="KW-0067">ATP-binding</keyword>
<dbReference type="PATRIC" id="fig|242163.4.peg.4993"/>
<evidence type="ECO:0000313" key="5">
    <source>
        <dbReference type="Proteomes" id="UP000036959"/>
    </source>
</evidence>
<dbReference type="GO" id="GO:0043190">
    <property type="term" value="C:ATP-binding cassette (ABC) transporter complex"/>
    <property type="evidence" value="ECO:0007669"/>
    <property type="project" value="InterPro"/>
</dbReference>
<dbReference type="Pfam" id="PF02405">
    <property type="entry name" value="MlaE"/>
    <property type="match status" value="1"/>
</dbReference>
<dbReference type="EMBL" id="LFJJ01000040">
    <property type="protein sequence ID" value="KND60914.1"/>
    <property type="molecule type" value="Genomic_DNA"/>
</dbReference>
<keyword evidence="2" id="KW-0472">Membrane</keyword>
<dbReference type="InterPro" id="IPR027417">
    <property type="entry name" value="P-loop_NTPase"/>
</dbReference>
<feature type="transmembrane region" description="Helical" evidence="2">
    <location>
        <begin position="198"/>
        <end position="221"/>
    </location>
</feature>
<keyword evidence="4" id="KW-0547">Nucleotide-binding</keyword>
<dbReference type="Proteomes" id="UP000036959">
    <property type="component" value="Unassembled WGS sequence"/>
</dbReference>
<dbReference type="Gene3D" id="3.40.50.300">
    <property type="entry name" value="P-loop containing nucleotide triphosphate hydrolases"/>
    <property type="match status" value="1"/>
</dbReference>
<dbReference type="SUPFAM" id="SSF52540">
    <property type="entry name" value="P-loop containing nucleoside triphosphate hydrolases"/>
    <property type="match status" value="1"/>
</dbReference>
<dbReference type="PANTHER" id="PTHR30188:SF3">
    <property type="entry name" value="ABC TRANSPORTER PERMEASE"/>
    <property type="match status" value="1"/>
</dbReference>
<dbReference type="InterPro" id="IPR030802">
    <property type="entry name" value="Permease_MalE"/>
</dbReference>
<keyword evidence="2" id="KW-1133">Transmembrane helix</keyword>
<accession>A0A0L0MG14</accession>
<reference evidence="5" key="1">
    <citation type="submission" date="2015-06" db="EMBL/GenBank/DDBJ databases">
        <title>Comparative genomics of Burkholderia leaf nodule symbionts.</title>
        <authorList>
            <person name="Carlier A."/>
            <person name="Eberl L."/>
            <person name="Pinto-Carbo M."/>
        </authorList>
    </citation>
    <scope>NUCLEOTIDE SEQUENCE [LARGE SCALE GENOMIC DNA]</scope>
    <source>
        <strain evidence="5">UZHbot4</strain>
    </source>
</reference>
<feature type="transmembrane region" description="Helical" evidence="2">
    <location>
        <begin position="160"/>
        <end position="186"/>
    </location>
</feature>
<dbReference type="InterPro" id="IPR003439">
    <property type="entry name" value="ABC_transporter-like_ATP-bd"/>
</dbReference>
<feature type="domain" description="ABC transporter" evidence="3">
    <location>
        <begin position="397"/>
        <end position="633"/>
    </location>
</feature>
<feature type="compositionally biased region" description="Low complexity" evidence="1">
    <location>
        <begin position="636"/>
        <end position="647"/>
    </location>
</feature>
<keyword evidence="2" id="KW-0812">Transmembrane</keyword>
<evidence type="ECO:0000256" key="2">
    <source>
        <dbReference type="SAM" id="Phobius"/>
    </source>
</evidence>
<evidence type="ECO:0000256" key="1">
    <source>
        <dbReference type="SAM" id="MobiDB-lite"/>
    </source>
</evidence>
<feature type="transmembrane region" description="Helical" evidence="2">
    <location>
        <begin position="260"/>
        <end position="284"/>
    </location>
</feature>
<comment type="caution">
    <text evidence="4">The sequence shown here is derived from an EMBL/GenBank/DDBJ whole genome shotgun (WGS) entry which is preliminary data.</text>
</comment>
<dbReference type="GO" id="GO:0005548">
    <property type="term" value="F:phospholipid transporter activity"/>
    <property type="evidence" value="ECO:0007669"/>
    <property type="project" value="TreeGrafter"/>
</dbReference>
<protein>
    <submittedName>
        <fullName evidence="4">Methionine ABC transporter ATP-binding protein</fullName>
    </submittedName>
</protein>
<evidence type="ECO:0000259" key="3">
    <source>
        <dbReference type="PROSITE" id="PS50893"/>
    </source>
</evidence>
<feature type="region of interest" description="Disordered" evidence="1">
    <location>
        <begin position="551"/>
        <end position="676"/>
    </location>
</feature>
<sequence length="676" mass="74435">MDFDTPPRLRVEAGQQGKVVRLSGQWTALARDRAKSGVTRRLRAIGREAIGSWDLLDVERLDHVGGQALGRIWGRRMPPEVELNDTQREIFERVALLDAEREEPEVVDRPNPVTKLGLLIFAFFDHLYGGLAMFGGFVLDLFGLVRRPKRIPWTEISANIYSAGAQALAITALVAFLIGIVLSYLSAQQLRMFGANQYIVNILGLSVIRELGPVLSAILVAGRSGSAITAQIGVMRVTEELDAMRVMGIPHGLRLILPRVIALGIAMPLLVMWTNMIALTGGALAAKLVLSIDMSFFIRSLPSVVPIANLWIGLGKGVVFGMLIARGVSLRLSHQGEFAESRRRHDDIRRVVDHHRDSRGRRIRHPFSERGTIRIMSTTLATAVRHQPPPVIAEPVIEVRDLTKRYGRTVIHEHLNLEVRRGEIVALLGGSGSGKTTLVRQILGLEAPTSGSIRVLGEEWAQMDGETAKMMRTRSGMLFQQGALFSSLSVYDNIAQPFRELGKIPEDLIREFVMLKLEMVGLSCKHASKMPSALSGGMGEARGYRARHCARAGTAVSRRTHGRARSEGIGRIRRSDRDAASRARSDGRVDHARSRYDGRAVHARRGAGGASRAGGRARRGSVRGRSSVHPRILSGAARTARVAGAARRAPRETARRRARRRADQRQQMSAYDARES</sequence>
<feature type="compositionally biased region" description="Basic residues" evidence="1">
    <location>
        <begin position="615"/>
        <end position="628"/>
    </location>
</feature>
<evidence type="ECO:0000313" key="4">
    <source>
        <dbReference type="EMBL" id="KND60914.1"/>
    </source>
</evidence>
<feature type="transmembrane region" description="Helical" evidence="2">
    <location>
        <begin position="304"/>
        <end position="325"/>
    </location>
</feature>
<feature type="compositionally biased region" description="Basic and acidic residues" evidence="1">
    <location>
        <begin position="564"/>
        <end position="600"/>
    </location>
</feature>
<dbReference type="PANTHER" id="PTHR30188">
    <property type="entry name" value="ABC TRANSPORTER PERMEASE PROTEIN-RELATED"/>
    <property type="match status" value="1"/>
</dbReference>
<gene>
    <name evidence="4" type="ORF">BVER_00896c</name>
</gene>
<keyword evidence="5" id="KW-1185">Reference proteome</keyword>
<dbReference type="GO" id="GO:0016887">
    <property type="term" value="F:ATP hydrolysis activity"/>
    <property type="evidence" value="ECO:0007669"/>
    <property type="project" value="InterPro"/>
</dbReference>
<organism evidence="4 5">
    <name type="scientific">Candidatus Burkholderia verschuerenii</name>
    <dbReference type="NCBI Taxonomy" id="242163"/>
    <lineage>
        <taxon>Bacteria</taxon>
        <taxon>Pseudomonadati</taxon>
        <taxon>Pseudomonadota</taxon>
        <taxon>Betaproteobacteria</taxon>
        <taxon>Burkholderiales</taxon>
        <taxon>Burkholderiaceae</taxon>
        <taxon>Burkholderia</taxon>
    </lineage>
</organism>
<dbReference type="PROSITE" id="PS50893">
    <property type="entry name" value="ABC_TRANSPORTER_2"/>
    <property type="match status" value="1"/>
</dbReference>